<dbReference type="PANTHER" id="PTHR34039">
    <property type="entry name" value="UPF0102 PROTEIN YRAN"/>
    <property type="match status" value="1"/>
</dbReference>
<dbReference type="Gene3D" id="3.40.1350.10">
    <property type="match status" value="1"/>
</dbReference>
<comment type="caution">
    <text evidence="3">The sequence shown here is derived from an EMBL/GenBank/DDBJ whole genome shotgun (WGS) entry which is preliminary data.</text>
</comment>
<reference evidence="3" key="2">
    <citation type="submission" date="2021-04" db="EMBL/GenBank/DDBJ databases">
        <authorList>
            <person name="Gilroy R."/>
        </authorList>
    </citation>
    <scope>NUCLEOTIDE SEQUENCE</scope>
    <source>
        <strain evidence="3">5134</strain>
    </source>
</reference>
<comment type="similarity">
    <text evidence="1 2">Belongs to the UPF0102 family.</text>
</comment>
<evidence type="ECO:0000313" key="4">
    <source>
        <dbReference type="Proteomes" id="UP000886844"/>
    </source>
</evidence>
<evidence type="ECO:0000256" key="2">
    <source>
        <dbReference type="HAMAP-Rule" id="MF_00048"/>
    </source>
</evidence>
<dbReference type="InterPro" id="IPR011856">
    <property type="entry name" value="tRNA_endonuc-like_dom_sf"/>
</dbReference>
<protein>
    <recommendedName>
        <fullName evidence="2">UPF0102 protein H9828_04165</fullName>
    </recommendedName>
</protein>
<accession>A0A9D1Z0E7</accession>
<organism evidence="3 4">
    <name type="scientific">Candidatus Alistipes intestinigallinarum</name>
    <dbReference type="NCBI Taxonomy" id="2838440"/>
    <lineage>
        <taxon>Bacteria</taxon>
        <taxon>Pseudomonadati</taxon>
        <taxon>Bacteroidota</taxon>
        <taxon>Bacteroidia</taxon>
        <taxon>Bacteroidales</taxon>
        <taxon>Rikenellaceae</taxon>
        <taxon>Alistipes</taxon>
    </lineage>
</organism>
<proteinExistence type="inferred from homology"/>
<gene>
    <name evidence="3" type="ORF">H9828_04165</name>
</gene>
<sequence>MMTTAETGRMGESAAADSLRRRGYSILAQNWRQGRDELDLVATDGEVLHIVEVKTRQAGSLTPPEAAATRRKFRALTRAARCYLRATGWTGEVQFDLASVEIGADGAVRVELIENAMEYNW</sequence>
<dbReference type="GO" id="GO:0003676">
    <property type="term" value="F:nucleic acid binding"/>
    <property type="evidence" value="ECO:0007669"/>
    <property type="project" value="InterPro"/>
</dbReference>
<dbReference type="HAMAP" id="MF_00048">
    <property type="entry name" value="UPF0102"/>
    <property type="match status" value="1"/>
</dbReference>
<dbReference type="PANTHER" id="PTHR34039:SF1">
    <property type="entry name" value="UPF0102 PROTEIN YRAN"/>
    <property type="match status" value="1"/>
</dbReference>
<dbReference type="AlphaFoldDB" id="A0A9D1Z0E7"/>
<dbReference type="SUPFAM" id="SSF52980">
    <property type="entry name" value="Restriction endonuclease-like"/>
    <property type="match status" value="1"/>
</dbReference>
<evidence type="ECO:0000256" key="1">
    <source>
        <dbReference type="ARBA" id="ARBA00006738"/>
    </source>
</evidence>
<dbReference type="InterPro" id="IPR003509">
    <property type="entry name" value="UPF0102_YraN-like"/>
</dbReference>
<dbReference type="InterPro" id="IPR011335">
    <property type="entry name" value="Restrct_endonuc-II-like"/>
</dbReference>
<dbReference type="Pfam" id="PF02021">
    <property type="entry name" value="UPF0102"/>
    <property type="match status" value="1"/>
</dbReference>
<reference evidence="3" key="1">
    <citation type="journal article" date="2021" name="PeerJ">
        <title>Extensive microbial diversity within the chicken gut microbiome revealed by metagenomics and culture.</title>
        <authorList>
            <person name="Gilroy R."/>
            <person name="Ravi A."/>
            <person name="Getino M."/>
            <person name="Pursley I."/>
            <person name="Horton D.L."/>
            <person name="Alikhan N.F."/>
            <person name="Baker D."/>
            <person name="Gharbi K."/>
            <person name="Hall N."/>
            <person name="Watson M."/>
            <person name="Adriaenssens E.M."/>
            <person name="Foster-Nyarko E."/>
            <person name="Jarju S."/>
            <person name="Secka A."/>
            <person name="Antonio M."/>
            <person name="Oren A."/>
            <person name="Chaudhuri R.R."/>
            <person name="La Ragione R."/>
            <person name="Hildebrand F."/>
            <person name="Pallen M.J."/>
        </authorList>
    </citation>
    <scope>NUCLEOTIDE SEQUENCE</scope>
    <source>
        <strain evidence="3">5134</strain>
    </source>
</reference>
<name>A0A9D1Z0E7_9BACT</name>
<evidence type="ECO:0000313" key="3">
    <source>
        <dbReference type="EMBL" id="HIY68593.1"/>
    </source>
</evidence>
<dbReference type="EMBL" id="DXDA01000035">
    <property type="protein sequence ID" value="HIY68593.1"/>
    <property type="molecule type" value="Genomic_DNA"/>
</dbReference>
<dbReference type="CDD" id="cd20736">
    <property type="entry name" value="PoNe_Nuclease"/>
    <property type="match status" value="1"/>
</dbReference>
<dbReference type="Proteomes" id="UP000886844">
    <property type="component" value="Unassembled WGS sequence"/>
</dbReference>